<keyword evidence="10" id="KW-0547">Nucleotide-binding</keyword>
<evidence type="ECO:0000259" key="17">
    <source>
        <dbReference type="PROSITE" id="PS50113"/>
    </source>
</evidence>
<keyword evidence="8" id="KW-0808">Transferase</keyword>
<evidence type="ECO:0000256" key="5">
    <source>
        <dbReference type="ARBA" id="ARBA00022606"/>
    </source>
</evidence>
<evidence type="ECO:0000256" key="10">
    <source>
        <dbReference type="ARBA" id="ARBA00022741"/>
    </source>
</evidence>
<evidence type="ECO:0000313" key="18">
    <source>
        <dbReference type="EMBL" id="PRY95588.1"/>
    </source>
</evidence>
<evidence type="ECO:0000256" key="6">
    <source>
        <dbReference type="ARBA" id="ARBA00022630"/>
    </source>
</evidence>
<dbReference type="EMBL" id="PVTT01000001">
    <property type="protein sequence ID" value="PRY95588.1"/>
    <property type="molecule type" value="Genomic_DNA"/>
</dbReference>
<keyword evidence="11" id="KW-0418">Kinase</keyword>
<dbReference type="InterPro" id="IPR003594">
    <property type="entry name" value="HATPase_dom"/>
</dbReference>
<keyword evidence="19" id="KW-1185">Reference proteome</keyword>
<dbReference type="InterPro" id="IPR000014">
    <property type="entry name" value="PAS"/>
</dbReference>
<dbReference type="AlphaFoldDB" id="A0A2T0X9G5"/>
<dbReference type="Pfam" id="PF13581">
    <property type="entry name" value="HATPase_c_2"/>
    <property type="match status" value="1"/>
</dbReference>
<evidence type="ECO:0000256" key="2">
    <source>
        <dbReference type="ARBA" id="ARBA00012438"/>
    </source>
</evidence>
<evidence type="ECO:0000256" key="13">
    <source>
        <dbReference type="ARBA" id="ARBA00022991"/>
    </source>
</evidence>
<reference evidence="18 19" key="1">
    <citation type="submission" date="2018-03" db="EMBL/GenBank/DDBJ databases">
        <title>Genomic Encyclopedia of Archaeal and Bacterial Type Strains, Phase II (KMG-II): from individual species to whole genera.</title>
        <authorList>
            <person name="Goeker M."/>
        </authorList>
    </citation>
    <scope>NUCLEOTIDE SEQUENCE [LARGE SCALE GENOMIC DNA]</scope>
    <source>
        <strain evidence="18 19">DSM 29318</strain>
    </source>
</reference>
<dbReference type="NCBIfam" id="TIGR00229">
    <property type="entry name" value="sensory_box"/>
    <property type="match status" value="1"/>
</dbReference>
<evidence type="ECO:0000256" key="7">
    <source>
        <dbReference type="ARBA" id="ARBA00022643"/>
    </source>
</evidence>
<keyword evidence="3" id="KW-0600">Photoreceptor protein</keyword>
<dbReference type="Pfam" id="PF07568">
    <property type="entry name" value="HisKA_2"/>
    <property type="match status" value="1"/>
</dbReference>
<dbReference type="Gene3D" id="3.30.450.20">
    <property type="entry name" value="PAS domain"/>
    <property type="match status" value="1"/>
</dbReference>
<keyword evidence="4" id="KW-0597">Phosphoprotein</keyword>
<evidence type="ECO:0000313" key="19">
    <source>
        <dbReference type="Proteomes" id="UP000238801"/>
    </source>
</evidence>
<evidence type="ECO:0000256" key="15">
    <source>
        <dbReference type="ARBA" id="ARBA00023170"/>
    </source>
</evidence>
<comment type="caution">
    <text evidence="18">The sequence shown here is derived from an EMBL/GenBank/DDBJ whole genome shotgun (WGS) entry which is preliminary data.</text>
</comment>
<evidence type="ECO:0000256" key="12">
    <source>
        <dbReference type="ARBA" id="ARBA00022840"/>
    </source>
</evidence>
<keyword evidence="6" id="KW-0285">Flavoprotein</keyword>
<gene>
    <name evidence="18" type="ORF">BCF33_1209</name>
</gene>
<keyword evidence="9" id="KW-0677">Repeat</keyword>
<keyword evidence="12" id="KW-0067">ATP-binding</keyword>
<dbReference type="SUPFAM" id="SSF55874">
    <property type="entry name" value="ATPase domain of HSP90 chaperone/DNA topoisomerase II/histidine kinase"/>
    <property type="match status" value="1"/>
</dbReference>
<evidence type="ECO:0000256" key="8">
    <source>
        <dbReference type="ARBA" id="ARBA00022679"/>
    </source>
</evidence>
<keyword evidence="14" id="KW-0843">Virulence</keyword>
<evidence type="ECO:0000256" key="1">
    <source>
        <dbReference type="ARBA" id="ARBA00000085"/>
    </source>
</evidence>
<evidence type="ECO:0000256" key="3">
    <source>
        <dbReference type="ARBA" id="ARBA00022543"/>
    </source>
</evidence>
<comment type="catalytic activity">
    <reaction evidence="1">
        <text>ATP + protein L-histidine = ADP + protein N-phospho-L-histidine.</text>
        <dbReference type="EC" id="2.7.13.3"/>
    </reaction>
</comment>
<keyword evidence="13" id="KW-0157">Chromophore</keyword>
<evidence type="ECO:0000256" key="11">
    <source>
        <dbReference type="ARBA" id="ARBA00022777"/>
    </source>
</evidence>
<dbReference type="GO" id="GO:0009881">
    <property type="term" value="F:photoreceptor activity"/>
    <property type="evidence" value="ECO:0007669"/>
    <property type="project" value="UniProtKB-KW"/>
</dbReference>
<accession>A0A2T0X9G5</accession>
<dbReference type="InterPro" id="IPR000700">
    <property type="entry name" value="PAS-assoc_C"/>
</dbReference>
<feature type="region of interest" description="Disordered" evidence="16">
    <location>
        <begin position="1"/>
        <end position="20"/>
    </location>
</feature>
<sequence length="419" mass="44737">MAGMRDDTRDGPAAGPGPAEEVAALRAENDRLRRELSAARATMAWRAATPDDPEAEGDAPASDAQARLALLEAMLETVPVGVVLADARGRILHGNAWVERMLKHPVLHSADAESYGEWVSFHADGRQVESCEYPLSRVIRDGVDHSEIDVNYRRGDGSMFWMRVIGEPVRDADGNRVGATVALVDIDDERRLLDEKETLLGEVNHRVKNSLQLVDAIMSLQARAAHGEGAAVLKAASARLRAVAAVHAAFYHDDDVRTVEFGDHLRRFCATLADGFDAEARGIALSVEAEPVTIRAEKAVPLSLIVNELVTNAFAYAFPEDGGEGADAPDRHVRVSLARDGEGRVALEVSDDGTWAGTDGPGGPFGNGELRGGRPPGPGLPSSQGGLGATLVSTLARQLGATVTQERENGWSVRIAFEV</sequence>
<dbReference type="GO" id="GO:0004673">
    <property type="term" value="F:protein histidine kinase activity"/>
    <property type="evidence" value="ECO:0007669"/>
    <property type="project" value="UniProtKB-EC"/>
</dbReference>
<dbReference type="Gene3D" id="3.30.565.10">
    <property type="entry name" value="Histidine kinase-like ATPase, C-terminal domain"/>
    <property type="match status" value="1"/>
</dbReference>
<organism evidence="18 19">
    <name type="scientific">Hasllibacter halocynthiae</name>
    <dbReference type="NCBI Taxonomy" id="595589"/>
    <lineage>
        <taxon>Bacteria</taxon>
        <taxon>Pseudomonadati</taxon>
        <taxon>Pseudomonadota</taxon>
        <taxon>Alphaproteobacteria</taxon>
        <taxon>Rhodobacterales</taxon>
        <taxon>Roseobacteraceae</taxon>
        <taxon>Hasllibacter</taxon>
    </lineage>
</organism>
<protein>
    <recommendedName>
        <fullName evidence="2">histidine kinase</fullName>
        <ecNumber evidence="2">2.7.13.3</ecNumber>
    </recommendedName>
</protein>
<dbReference type="PANTHER" id="PTHR41523:SF8">
    <property type="entry name" value="ETHYLENE RESPONSE SENSOR PROTEIN"/>
    <property type="match status" value="1"/>
</dbReference>
<name>A0A2T0X9G5_9RHOB</name>
<dbReference type="InterPro" id="IPR001610">
    <property type="entry name" value="PAC"/>
</dbReference>
<dbReference type="InterPro" id="IPR011495">
    <property type="entry name" value="Sig_transdc_His_kin_sub2_dim/P"/>
</dbReference>
<feature type="compositionally biased region" description="Gly residues" evidence="16">
    <location>
        <begin position="359"/>
        <end position="370"/>
    </location>
</feature>
<evidence type="ECO:0000256" key="14">
    <source>
        <dbReference type="ARBA" id="ARBA00023026"/>
    </source>
</evidence>
<dbReference type="SUPFAM" id="SSF55785">
    <property type="entry name" value="PYP-like sensor domain (PAS domain)"/>
    <property type="match status" value="1"/>
</dbReference>
<dbReference type="SMART" id="SM00911">
    <property type="entry name" value="HWE_HK"/>
    <property type="match status" value="1"/>
</dbReference>
<dbReference type="EC" id="2.7.13.3" evidence="2"/>
<dbReference type="CDD" id="cd00130">
    <property type="entry name" value="PAS"/>
    <property type="match status" value="1"/>
</dbReference>
<dbReference type="InterPro" id="IPR011102">
    <property type="entry name" value="Sig_transdc_His_kinase_HWE"/>
</dbReference>
<keyword evidence="5" id="KW-0716">Sensory transduction</keyword>
<dbReference type="SMART" id="SM00086">
    <property type="entry name" value="PAC"/>
    <property type="match status" value="1"/>
</dbReference>
<evidence type="ECO:0000256" key="16">
    <source>
        <dbReference type="SAM" id="MobiDB-lite"/>
    </source>
</evidence>
<dbReference type="PROSITE" id="PS50113">
    <property type="entry name" value="PAC"/>
    <property type="match status" value="1"/>
</dbReference>
<dbReference type="Pfam" id="PF13426">
    <property type="entry name" value="PAS_9"/>
    <property type="match status" value="1"/>
</dbReference>
<feature type="compositionally biased region" description="Basic and acidic residues" evidence="16">
    <location>
        <begin position="1"/>
        <end position="10"/>
    </location>
</feature>
<dbReference type="InterPro" id="IPR035965">
    <property type="entry name" value="PAS-like_dom_sf"/>
</dbReference>
<proteinExistence type="predicted"/>
<evidence type="ECO:0000256" key="9">
    <source>
        <dbReference type="ARBA" id="ARBA00022737"/>
    </source>
</evidence>
<dbReference type="GO" id="GO:0005524">
    <property type="term" value="F:ATP binding"/>
    <property type="evidence" value="ECO:0007669"/>
    <property type="project" value="UniProtKB-KW"/>
</dbReference>
<dbReference type="PANTHER" id="PTHR41523">
    <property type="entry name" value="TWO-COMPONENT SYSTEM SENSOR PROTEIN"/>
    <property type="match status" value="1"/>
</dbReference>
<evidence type="ECO:0000256" key="4">
    <source>
        <dbReference type="ARBA" id="ARBA00022553"/>
    </source>
</evidence>
<dbReference type="InterPro" id="IPR036890">
    <property type="entry name" value="HATPase_C_sf"/>
</dbReference>
<dbReference type="Proteomes" id="UP000238801">
    <property type="component" value="Unassembled WGS sequence"/>
</dbReference>
<keyword evidence="7" id="KW-0288">FMN</keyword>
<keyword evidence="15" id="KW-0675">Receptor</keyword>
<feature type="domain" description="PAC" evidence="17">
    <location>
        <begin position="146"/>
        <end position="198"/>
    </location>
</feature>
<feature type="region of interest" description="Disordered" evidence="16">
    <location>
        <begin position="351"/>
        <end position="387"/>
    </location>
</feature>